<dbReference type="AlphaFoldDB" id="A0A5M9HJH4"/>
<organism evidence="1 2">
    <name type="scientific">Arcticibacter tournemirensis</name>
    <dbReference type="NCBI Taxonomy" id="699437"/>
    <lineage>
        <taxon>Bacteria</taxon>
        <taxon>Pseudomonadati</taxon>
        <taxon>Bacteroidota</taxon>
        <taxon>Sphingobacteriia</taxon>
        <taxon>Sphingobacteriales</taxon>
        <taxon>Sphingobacteriaceae</taxon>
        <taxon>Arcticibacter</taxon>
    </lineage>
</organism>
<dbReference type="Proteomes" id="UP000322918">
    <property type="component" value="Unassembled WGS sequence"/>
</dbReference>
<name>A0A5M9HJH4_9SPHI</name>
<accession>A0A5M9HJH4</accession>
<reference evidence="1 2" key="1">
    <citation type="submission" date="2019-09" db="EMBL/GenBank/DDBJ databases">
        <title>Pararcticibacter amylolyticus gen. nov., sp. nov., isolated from a rottenly hemp rope, and reclassification of Pedobacter tournemirensis as Pararcticibacter tournemirensis comb. nov.</title>
        <authorList>
            <person name="Cai Y."/>
        </authorList>
    </citation>
    <scope>NUCLEOTIDE SEQUENCE [LARGE SCALE GENOMIC DNA]</scope>
    <source>
        <strain evidence="1 2">TF5-37.2-LB10</strain>
    </source>
</reference>
<evidence type="ECO:0000313" key="2">
    <source>
        <dbReference type="Proteomes" id="UP000322918"/>
    </source>
</evidence>
<comment type="caution">
    <text evidence="1">The sequence shown here is derived from an EMBL/GenBank/DDBJ whole genome shotgun (WGS) entry which is preliminary data.</text>
</comment>
<evidence type="ECO:0000313" key="1">
    <source>
        <dbReference type="EMBL" id="KAA8485591.1"/>
    </source>
</evidence>
<dbReference type="EMBL" id="VWNE01000004">
    <property type="protein sequence ID" value="KAA8485591.1"/>
    <property type="molecule type" value="Genomic_DNA"/>
</dbReference>
<dbReference type="RefSeq" id="WP_141813519.1">
    <property type="nucleotide sequence ID" value="NZ_VFPL01000001.1"/>
</dbReference>
<sequence>MPTHSNLSMSLLIKYSKIFGDEPRSVEDILTPYGKTLTLKMIGVLNSMLQRGITELQQQIVSWFGHKEPLGQELMERIFFGYRAEINEGFKLVLINHYANLRMSVIAKSLPEIDENSVINTNQAHLDLFKAYLKLNEAFLLKQNQIGTTIPEQYSGILRATWLSTASLISYYDFSYIDQIIAVCQLIKAMYCLQFIEQYNSELYELYLQSKDVSGFKDYAVKIFPLTQLCFSDAVTINGLNEENKKFLELYNHQTDIEESEENVANFDFLAIRNKPLFAVGENEYVILNRAMIINKVYSSIYWDCKAILSNNLQLGISQDRFRTDFTTDFSEGYLVYKLFKKAYENKSCKQFSGEEMKAQMGNSEPDYYIRNGNKVFIIEVKDSFISGKVKQSFNVPDIQEEISKKYYKTQNSEKAVKQLITRIRFSLTMAYPFDQGYKPKSLKFFPILIVYDVNLTVPGIESLMAGWFNDERENLIAEMKEQGIEGFHINDLVILHIDGLVLLTEYIRAGKVKLEDLIDSHLARKRTLLKINETKTFEEVKAGVLNSYFSFNHYVLDHRQAIPPQSRIMPTEFNIFSDE</sequence>
<proteinExistence type="predicted"/>
<protein>
    <submittedName>
        <fullName evidence="1">Uncharacterized protein</fullName>
    </submittedName>
</protein>
<keyword evidence="2" id="KW-1185">Reference proteome</keyword>
<dbReference type="OrthoDB" id="1275259at2"/>
<gene>
    <name evidence="1" type="ORF">F1649_03670</name>
</gene>